<dbReference type="GeneID" id="93704179"/>
<evidence type="ECO:0000256" key="1">
    <source>
        <dbReference type="ARBA" id="ARBA00023015"/>
    </source>
</evidence>
<keyword evidence="4" id="KW-0614">Plasmid</keyword>
<dbReference type="NCBIfam" id="NF033788">
    <property type="entry name" value="HTH_metalloreg"/>
    <property type="match status" value="1"/>
</dbReference>
<reference evidence="4 5" key="1">
    <citation type="journal article" date="2015" name="PLoS ONE">
        <title>Genome Sequence of Bacillus endophyticus and Analysis of Its Companion Mechanism in the Ketogulonigenium vulgare-Bacillus Strain Consortium.</title>
        <authorList>
            <person name="Jia N."/>
            <person name="Du J."/>
            <person name="Ding M.Z."/>
            <person name="Gao F."/>
            <person name="Yuan Y.J."/>
        </authorList>
    </citation>
    <scope>NUCLEOTIDE SEQUENCE [LARGE SCALE GENOMIC DNA]</scope>
    <source>
        <strain evidence="4 5">Hbe603</strain>
        <plasmid evidence="5">pbeh3</plasmid>
    </source>
</reference>
<keyword evidence="5" id="KW-1185">Reference proteome</keyword>
<dbReference type="GO" id="GO:0003700">
    <property type="term" value="F:DNA-binding transcription factor activity"/>
    <property type="evidence" value="ECO:0007669"/>
    <property type="project" value="InterPro"/>
</dbReference>
<keyword evidence="2" id="KW-0238">DNA-binding</keyword>
<dbReference type="CDD" id="cd00090">
    <property type="entry name" value="HTH_ARSR"/>
    <property type="match status" value="1"/>
</dbReference>
<dbReference type="OrthoDB" id="9798835at2"/>
<name>A0A1X7GMF4_9BACI</name>
<dbReference type="InterPro" id="IPR001845">
    <property type="entry name" value="HTH_ArsR_DNA-bd_dom"/>
</dbReference>
<dbReference type="PROSITE" id="PS50987">
    <property type="entry name" value="HTH_ARSR_2"/>
    <property type="match status" value="1"/>
</dbReference>
<dbReference type="Gene3D" id="1.10.10.10">
    <property type="entry name" value="Winged helix-like DNA-binding domain superfamily/Winged helix DNA-binding domain"/>
    <property type="match status" value="1"/>
</dbReference>
<gene>
    <name evidence="4" type="ORF">BEH_25555</name>
</gene>
<accession>A0A1X7GMF4</accession>
<dbReference type="InterPro" id="IPR011991">
    <property type="entry name" value="ArsR-like_HTH"/>
</dbReference>
<dbReference type="Pfam" id="PF01022">
    <property type="entry name" value="HTH_5"/>
    <property type="match status" value="1"/>
</dbReference>
<dbReference type="EMBL" id="CP015325">
    <property type="protein sequence ID" value="AWG44729.1"/>
    <property type="molecule type" value="Genomic_DNA"/>
</dbReference>
<protein>
    <submittedName>
        <fullName evidence="4">Uncharacterized protein</fullName>
    </submittedName>
</protein>
<dbReference type="RefSeq" id="WP_046218313.1">
    <property type="nucleotide sequence ID" value="NZ_CP015325.1"/>
</dbReference>
<dbReference type="PRINTS" id="PR00778">
    <property type="entry name" value="HTHARSR"/>
</dbReference>
<dbReference type="AlphaFoldDB" id="A0A1X7GMF4"/>
<dbReference type="KEGG" id="beo:BEH_25555"/>
<dbReference type="GO" id="GO:0003677">
    <property type="term" value="F:DNA binding"/>
    <property type="evidence" value="ECO:0007669"/>
    <property type="project" value="UniProtKB-KW"/>
</dbReference>
<dbReference type="InterPro" id="IPR051081">
    <property type="entry name" value="HTH_MetalResp_TranReg"/>
</dbReference>
<organism evidence="4 5">
    <name type="scientific">Priestia filamentosa</name>
    <dbReference type="NCBI Taxonomy" id="1402861"/>
    <lineage>
        <taxon>Bacteria</taxon>
        <taxon>Bacillati</taxon>
        <taxon>Bacillota</taxon>
        <taxon>Bacilli</taxon>
        <taxon>Bacillales</taxon>
        <taxon>Bacillaceae</taxon>
        <taxon>Priestia</taxon>
    </lineage>
</organism>
<evidence type="ECO:0000256" key="2">
    <source>
        <dbReference type="ARBA" id="ARBA00023125"/>
    </source>
</evidence>
<dbReference type="InterPro" id="IPR036390">
    <property type="entry name" value="WH_DNA-bd_sf"/>
</dbReference>
<dbReference type="PANTHER" id="PTHR33154:SF18">
    <property type="entry name" value="ARSENICAL RESISTANCE OPERON REPRESSOR"/>
    <property type="match status" value="1"/>
</dbReference>
<dbReference type="Proteomes" id="UP000036202">
    <property type="component" value="Plasmid pbeh3"/>
</dbReference>
<evidence type="ECO:0000256" key="3">
    <source>
        <dbReference type="ARBA" id="ARBA00023163"/>
    </source>
</evidence>
<dbReference type="SUPFAM" id="SSF46785">
    <property type="entry name" value="Winged helix' DNA-binding domain"/>
    <property type="match status" value="1"/>
</dbReference>
<dbReference type="SMART" id="SM00418">
    <property type="entry name" value="HTH_ARSR"/>
    <property type="match status" value="1"/>
</dbReference>
<sequence length="93" mass="11200">MLTYYESKLRTLGDKIRLEIIREMYQHEELSVSALQGKLQISQSKLSYHLKQLFDAGFIRRLERGTWSYYQVNDEEIKRIISPSVYEEIIKRQ</sequence>
<keyword evidence="1" id="KW-0805">Transcription regulation</keyword>
<evidence type="ECO:0000313" key="5">
    <source>
        <dbReference type="Proteomes" id="UP000036202"/>
    </source>
</evidence>
<evidence type="ECO:0000313" key="4">
    <source>
        <dbReference type="EMBL" id="AWG44729.1"/>
    </source>
</evidence>
<accession>A0A2S1M055</accession>
<keyword evidence="3" id="KW-0804">Transcription</keyword>
<proteinExistence type="predicted"/>
<dbReference type="InterPro" id="IPR036388">
    <property type="entry name" value="WH-like_DNA-bd_sf"/>
</dbReference>
<dbReference type="PANTHER" id="PTHR33154">
    <property type="entry name" value="TRANSCRIPTIONAL REGULATOR, ARSR FAMILY"/>
    <property type="match status" value="1"/>
</dbReference>
<geneLocation type="plasmid" evidence="5">
    <name>pbeh3</name>
</geneLocation>